<gene>
    <name evidence="7" type="primary">rumA</name>
    <name evidence="7" type="ORF">HMPREF9555_00188</name>
</gene>
<reference evidence="7 8" key="1">
    <citation type="submission" date="2010-08" db="EMBL/GenBank/DDBJ databases">
        <authorList>
            <person name="Weinstock G."/>
            <person name="Sodergren E."/>
            <person name="Clifton S."/>
            <person name="Fulton L."/>
            <person name="Fulton B."/>
            <person name="Courtney L."/>
            <person name="Fronick C."/>
            <person name="Harrison M."/>
            <person name="Strong C."/>
            <person name="Farmer C."/>
            <person name="Delahaunty K."/>
            <person name="Markovic C."/>
            <person name="Hall O."/>
            <person name="Minx P."/>
            <person name="Tomlinson C."/>
            <person name="Mitreva M."/>
            <person name="Hou S."/>
            <person name="Chen J."/>
            <person name="Wollam A."/>
            <person name="Pepin K.H."/>
            <person name="Johnson M."/>
            <person name="Bhonagiri V."/>
            <person name="Zhang X."/>
            <person name="Suruliraj S."/>
            <person name="Warren W."/>
            <person name="Chinwalla A."/>
            <person name="Mardis E.R."/>
            <person name="Wilson R.K."/>
        </authorList>
    </citation>
    <scope>NUCLEOTIDE SEQUENCE [LARGE SCALE GENOMIC DNA]</scope>
    <source>
        <strain evidence="7 8">F0399</strain>
    </source>
</reference>
<feature type="active site" description="Nucleophile" evidence="4">
    <location>
        <position position="412"/>
    </location>
</feature>
<dbReference type="EC" id="2.1.1.-" evidence="7"/>
<dbReference type="InterPro" id="IPR012340">
    <property type="entry name" value="NA-bd_OB-fold"/>
</dbReference>
<keyword evidence="8" id="KW-1185">Reference proteome</keyword>
<evidence type="ECO:0000313" key="7">
    <source>
        <dbReference type="EMBL" id="EFW30560.1"/>
    </source>
</evidence>
<evidence type="ECO:0000259" key="6">
    <source>
        <dbReference type="PROSITE" id="PS50926"/>
    </source>
</evidence>
<dbReference type="Gene3D" id="2.40.50.1070">
    <property type="match status" value="1"/>
</dbReference>
<evidence type="ECO:0000256" key="3">
    <source>
        <dbReference type="ARBA" id="ARBA00022691"/>
    </source>
</evidence>
<dbReference type="FunFam" id="3.40.50.150:FF:000009">
    <property type="entry name" value="23S rRNA (Uracil(1939)-C(5))-methyltransferase RlmD"/>
    <property type="match status" value="1"/>
</dbReference>
<dbReference type="EMBL" id="AECV01000001">
    <property type="protein sequence ID" value="EFW30560.1"/>
    <property type="molecule type" value="Genomic_DNA"/>
</dbReference>
<keyword evidence="1 4" id="KW-0489">Methyltransferase</keyword>
<dbReference type="PANTHER" id="PTHR11061">
    <property type="entry name" value="RNA M5U METHYLTRANSFERASE"/>
    <property type="match status" value="1"/>
</dbReference>
<dbReference type="InterPro" id="IPR030391">
    <property type="entry name" value="MeTrfase_TrmA_CS"/>
</dbReference>
<dbReference type="InterPro" id="IPR029063">
    <property type="entry name" value="SAM-dependent_MTases_sf"/>
</dbReference>
<dbReference type="InterPro" id="IPR002792">
    <property type="entry name" value="TRAM_dom"/>
</dbReference>
<comment type="similarity">
    <text evidence="4">Belongs to the class I-like SAM-binding methyltransferase superfamily. RNA M5U methyltransferase family.</text>
</comment>
<dbReference type="CDD" id="cd02440">
    <property type="entry name" value="AdoMet_MTases"/>
    <property type="match status" value="1"/>
</dbReference>
<sequence>MKTAIPVQQGKNYDIRIERLGTSGEGVGRYDNFTVFMPNALPGEQVSARVEEVKKTYARARIMEIRVASADRVRPRCEIYSDCGGCQLQHLSYEAQLTAKRLQVVDAMTHIGKLPHVPVKETLGAASPWNYRNKMQFPVGIHQGQIVVGCFAQGSHRIIDTEDCHIQREGNNALANAVRDIVTKLRIPVYNEDTHRGILRHIVGRVGQGDELMAVIVTAAKELPRKKKLIRMMRERLPQLVSIQQNIQTYRNNVVMGRDTVLLWGKPTIRDTLGKLSFHISPRSFFQVNTAQAAVLYEQALQYADLHGTETVIDAYCGTGTITLFLAQRARNVYGIEIVRPAILDARKNARDNGIKNAEFIVGDATAVMPSLYRQGVRPDVVVVDPPRAGCTPTVLKNFANMKPRRIVYVSCNPATLARDLAIMKDLGYEAREIQPVDLFPQTSHVECVAWMTQTGR</sequence>
<dbReference type="FunFam" id="2.40.50.1070:FF:000003">
    <property type="entry name" value="23S rRNA (Uracil-5-)-methyltransferase RumA"/>
    <property type="match status" value="1"/>
</dbReference>
<dbReference type="Pfam" id="PF05958">
    <property type="entry name" value="tRNA_U5-meth_tr"/>
    <property type="match status" value="1"/>
</dbReference>
<feature type="binding site" evidence="4">
    <location>
        <position position="385"/>
    </location>
    <ligand>
        <name>S-adenosyl-L-methionine</name>
        <dbReference type="ChEBI" id="CHEBI:59789"/>
    </ligand>
</feature>
<organism evidence="7 8">
    <name type="scientific">Selenomonas artemidis F0399</name>
    <dbReference type="NCBI Taxonomy" id="749551"/>
    <lineage>
        <taxon>Bacteria</taxon>
        <taxon>Bacillati</taxon>
        <taxon>Bacillota</taxon>
        <taxon>Negativicutes</taxon>
        <taxon>Selenomonadales</taxon>
        <taxon>Selenomonadaceae</taxon>
        <taxon>Selenomonas</taxon>
    </lineage>
</organism>
<dbReference type="FunFam" id="2.40.50.140:FF:000097">
    <property type="entry name" value="23S rRNA (uracil(1939)-C(5))-methyltransferase RlmD"/>
    <property type="match status" value="1"/>
</dbReference>
<dbReference type="GO" id="GO:0070041">
    <property type="term" value="F:rRNA (uridine-C5-)-methyltransferase activity"/>
    <property type="evidence" value="ECO:0007669"/>
    <property type="project" value="UniProtKB-ARBA"/>
</dbReference>
<dbReference type="InterPro" id="IPR010280">
    <property type="entry name" value="U5_MeTrfase_fam"/>
</dbReference>
<evidence type="ECO:0000256" key="4">
    <source>
        <dbReference type="PROSITE-ProRule" id="PRU01024"/>
    </source>
</evidence>
<feature type="binding site" evidence="4">
    <location>
        <position position="316"/>
    </location>
    <ligand>
        <name>S-adenosyl-L-methionine</name>
        <dbReference type="ChEBI" id="CHEBI:59789"/>
    </ligand>
</feature>
<dbReference type="SUPFAM" id="SSF50249">
    <property type="entry name" value="Nucleic acid-binding proteins"/>
    <property type="match status" value="1"/>
</dbReference>
<dbReference type="Pfam" id="PF01938">
    <property type="entry name" value="TRAM"/>
    <property type="match status" value="1"/>
</dbReference>
<protein>
    <submittedName>
        <fullName evidence="7">23S rRNA (Uracil-5-)-methyltransferase RumA</fullName>
        <ecNumber evidence="7">2.1.1.-</ecNumber>
    </submittedName>
</protein>
<dbReference type="STRING" id="749551.HMPREF9555_00188"/>
<keyword evidence="3 4" id="KW-0949">S-adenosyl-L-methionine</keyword>
<feature type="active site" evidence="5">
    <location>
        <position position="412"/>
    </location>
</feature>
<keyword evidence="2 4" id="KW-0808">Transferase</keyword>
<feature type="domain" description="TRAM" evidence="6">
    <location>
        <begin position="6"/>
        <end position="64"/>
    </location>
</feature>
<dbReference type="PROSITE" id="PS51687">
    <property type="entry name" value="SAM_MT_RNA_M5U"/>
    <property type="match status" value="1"/>
</dbReference>
<dbReference type="Gene3D" id="2.40.50.140">
    <property type="entry name" value="Nucleic acid-binding proteins"/>
    <property type="match status" value="1"/>
</dbReference>
<dbReference type="AlphaFoldDB" id="E7MZP6"/>
<accession>E7MZP6</accession>
<feature type="binding site" evidence="4">
    <location>
        <position position="287"/>
    </location>
    <ligand>
        <name>S-adenosyl-L-methionine</name>
        <dbReference type="ChEBI" id="CHEBI:59789"/>
    </ligand>
</feature>
<dbReference type="PROSITE" id="PS01231">
    <property type="entry name" value="TRMA_2"/>
    <property type="match status" value="1"/>
</dbReference>
<dbReference type="HOGENOM" id="CLU_014689_7_0_9"/>
<name>E7MZP6_9FIRM</name>
<dbReference type="PROSITE" id="PS50926">
    <property type="entry name" value="TRAM"/>
    <property type="match status" value="1"/>
</dbReference>
<feature type="binding site" evidence="4">
    <location>
        <position position="337"/>
    </location>
    <ligand>
        <name>S-adenosyl-L-methionine</name>
        <dbReference type="ChEBI" id="CHEBI:59789"/>
    </ligand>
</feature>
<dbReference type="SUPFAM" id="SSF53335">
    <property type="entry name" value="S-adenosyl-L-methionine-dependent methyltransferases"/>
    <property type="match status" value="1"/>
</dbReference>
<dbReference type="Proteomes" id="UP000004633">
    <property type="component" value="Unassembled WGS sequence"/>
</dbReference>
<dbReference type="InterPro" id="IPR030390">
    <property type="entry name" value="MeTrfase_TrmA_AS"/>
</dbReference>
<evidence type="ECO:0000313" key="8">
    <source>
        <dbReference type="Proteomes" id="UP000004633"/>
    </source>
</evidence>
<dbReference type="PANTHER" id="PTHR11061:SF30">
    <property type="entry name" value="TRNA (URACIL(54)-C(5))-METHYLTRANSFERASE"/>
    <property type="match status" value="1"/>
</dbReference>
<comment type="caution">
    <text evidence="7">The sequence shown here is derived from an EMBL/GenBank/DDBJ whole genome shotgun (WGS) entry which is preliminary data.</text>
</comment>
<proteinExistence type="inferred from homology"/>
<dbReference type="PROSITE" id="PS01230">
    <property type="entry name" value="TRMA_1"/>
    <property type="match status" value="1"/>
</dbReference>
<dbReference type="Gene3D" id="3.40.50.150">
    <property type="entry name" value="Vaccinia Virus protein VP39"/>
    <property type="match status" value="1"/>
</dbReference>
<evidence type="ECO:0000256" key="5">
    <source>
        <dbReference type="PROSITE-ProRule" id="PRU10015"/>
    </source>
</evidence>
<evidence type="ECO:0000256" key="2">
    <source>
        <dbReference type="ARBA" id="ARBA00022679"/>
    </source>
</evidence>
<dbReference type="NCBIfam" id="TIGR00479">
    <property type="entry name" value="rumA"/>
    <property type="match status" value="1"/>
</dbReference>
<dbReference type="RefSeq" id="WP_009348848.1">
    <property type="nucleotide sequence ID" value="NZ_GL638127.1"/>
</dbReference>
<evidence type="ECO:0000256" key="1">
    <source>
        <dbReference type="ARBA" id="ARBA00022603"/>
    </source>
</evidence>
<dbReference type="GO" id="GO:0070475">
    <property type="term" value="P:rRNA base methylation"/>
    <property type="evidence" value="ECO:0007669"/>
    <property type="project" value="TreeGrafter"/>
</dbReference>